<evidence type="ECO:0000313" key="2">
    <source>
        <dbReference type="EMBL" id="REG26608.1"/>
    </source>
</evidence>
<name>A0ABX9JSZ9_9BACT</name>
<evidence type="ECO:0000313" key="3">
    <source>
        <dbReference type="Proteomes" id="UP000256345"/>
    </source>
</evidence>
<keyword evidence="1" id="KW-0732">Signal</keyword>
<evidence type="ECO:0008006" key="4">
    <source>
        <dbReference type="Google" id="ProtNLM"/>
    </source>
</evidence>
<sequence length="91" mass="9728">MRRIIMGGLLAMGLLAGCGGVADAEEQPFATREDELPYCDGAYTVIYYSDASYTTAVGHADCSCGNTLRVFGQKTEYALYSLISCDPDPEG</sequence>
<dbReference type="Pfam" id="PF19806">
    <property type="entry name" value="DUF6289"/>
    <property type="match status" value="1"/>
</dbReference>
<proteinExistence type="predicted"/>
<feature type="signal peptide" evidence="1">
    <location>
        <begin position="1"/>
        <end position="24"/>
    </location>
</feature>
<dbReference type="InterPro" id="IPR046256">
    <property type="entry name" value="DUF6289"/>
</dbReference>
<dbReference type="RefSeq" id="WP_047860290.1">
    <property type="nucleotide sequence ID" value="NZ_CP011509.1"/>
</dbReference>
<gene>
    <name evidence="2" type="ORF">ATI61_111157</name>
</gene>
<dbReference type="Proteomes" id="UP000256345">
    <property type="component" value="Unassembled WGS sequence"/>
</dbReference>
<comment type="caution">
    <text evidence="2">The sequence shown here is derived from an EMBL/GenBank/DDBJ whole genome shotgun (WGS) entry which is preliminary data.</text>
</comment>
<organism evidence="2 3">
    <name type="scientific">Archangium gephyra</name>
    <dbReference type="NCBI Taxonomy" id="48"/>
    <lineage>
        <taxon>Bacteria</taxon>
        <taxon>Pseudomonadati</taxon>
        <taxon>Myxococcota</taxon>
        <taxon>Myxococcia</taxon>
        <taxon>Myxococcales</taxon>
        <taxon>Cystobacterineae</taxon>
        <taxon>Archangiaceae</taxon>
        <taxon>Archangium</taxon>
    </lineage>
</organism>
<reference evidence="2 3" key="1">
    <citation type="submission" date="2018-08" db="EMBL/GenBank/DDBJ databases">
        <title>Genomic Encyclopedia of Archaeal and Bacterial Type Strains, Phase II (KMG-II): from individual species to whole genera.</title>
        <authorList>
            <person name="Goeker M."/>
        </authorList>
    </citation>
    <scope>NUCLEOTIDE SEQUENCE [LARGE SCALE GENOMIC DNA]</scope>
    <source>
        <strain evidence="2 3">DSM 2261</strain>
    </source>
</reference>
<feature type="chain" id="PRO_5046720399" description="Lipoprotein" evidence="1">
    <location>
        <begin position="25"/>
        <end position="91"/>
    </location>
</feature>
<dbReference type="PROSITE" id="PS51257">
    <property type="entry name" value="PROKAR_LIPOPROTEIN"/>
    <property type="match status" value="1"/>
</dbReference>
<dbReference type="EMBL" id="QUMU01000011">
    <property type="protein sequence ID" value="REG26608.1"/>
    <property type="molecule type" value="Genomic_DNA"/>
</dbReference>
<evidence type="ECO:0000256" key="1">
    <source>
        <dbReference type="SAM" id="SignalP"/>
    </source>
</evidence>
<protein>
    <recommendedName>
        <fullName evidence="4">Lipoprotein</fullName>
    </recommendedName>
</protein>
<accession>A0ABX9JSZ9</accession>
<keyword evidence="3" id="KW-1185">Reference proteome</keyword>